<dbReference type="RefSeq" id="WP_103879600.1">
    <property type="nucleotide sequence ID" value="NZ_FNVG01000005.1"/>
</dbReference>
<protein>
    <recommendedName>
        <fullName evidence="3">N-acetyltransferase domain-containing protein</fullName>
    </recommendedName>
</protein>
<dbReference type="AlphaFoldDB" id="A0A1H5W2Z1"/>
<dbReference type="EMBL" id="FNVG01000005">
    <property type="protein sequence ID" value="SEF93177.1"/>
    <property type="molecule type" value="Genomic_DNA"/>
</dbReference>
<name>A0A1H5W2Z1_9VIBR</name>
<gene>
    <name evidence="1" type="ORF">SAMN04488244_10594</name>
</gene>
<evidence type="ECO:0000313" key="2">
    <source>
        <dbReference type="Proteomes" id="UP000236721"/>
    </source>
</evidence>
<proteinExistence type="predicted"/>
<dbReference type="Proteomes" id="UP000236721">
    <property type="component" value="Unassembled WGS sequence"/>
</dbReference>
<reference evidence="2" key="1">
    <citation type="submission" date="2016-10" db="EMBL/GenBank/DDBJ databases">
        <authorList>
            <person name="Varghese N."/>
            <person name="Submissions S."/>
        </authorList>
    </citation>
    <scope>NUCLEOTIDE SEQUENCE [LARGE SCALE GENOMIC DNA]</scope>
    <source>
        <strain evidence="2">CGMCC 1.7062</strain>
    </source>
</reference>
<keyword evidence="2" id="KW-1185">Reference proteome</keyword>
<accession>A0A1H5W2Z1</accession>
<organism evidence="1 2">
    <name type="scientific">Vibrio hangzhouensis</name>
    <dbReference type="NCBI Taxonomy" id="462991"/>
    <lineage>
        <taxon>Bacteria</taxon>
        <taxon>Pseudomonadati</taxon>
        <taxon>Pseudomonadota</taxon>
        <taxon>Gammaproteobacteria</taxon>
        <taxon>Vibrionales</taxon>
        <taxon>Vibrionaceae</taxon>
        <taxon>Vibrio</taxon>
    </lineage>
</organism>
<dbReference type="OrthoDB" id="5829538at2"/>
<sequence>MKLVTKDLTQTKQWLSEPERKAIVGIIESSFSNITPDAYLAKYFDSSDAFERRLRLYFDEGKVVGYCLLTFSDESTMTVIRASAGFIPKYRKGGNTFQFSLSESFKCWLRRPWKKIYYADTMLSPAMYRAIAKNTGIIWPHPQHPTSGEIFDVFNPNGELGSGEAVRCLVPVNRVSNYSESELKSFETSDKLEIQYYCKLNPDFNNGVALFVIIPISFRQFVKTALKKLRA</sequence>
<evidence type="ECO:0008006" key="3">
    <source>
        <dbReference type="Google" id="ProtNLM"/>
    </source>
</evidence>
<evidence type="ECO:0000313" key="1">
    <source>
        <dbReference type="EMBL" id="SEF93177.1"/>
    </source>
</evidence>